<feature type="domain" description="TORTIFOLIA1/SINE1-2 N-terminal" evidence="3">
    <location>
        <begin position="14"/>
        <end position="295"/>
    </location>
</feature>
<dbReference type="InterPro" id="IPR016024">
    <property type="entry name" value="ARM-type_fold"/>
</dbReference>
<dbReference type="EMBL" id="JAKUCV010003165">
    <property type="protein sequence ID" value="KAJ4839940.1"/>
    <property type="molecule type" value="Genomic_DNA"/>
</dbReference>
<dbReference type="PANTHER" id="PTHR31355:SF22">
    <property type="entry name" value="TORTIFOLIA1-LIKE PROTEIN 2"/>
    <property type="match status" value="1"/>
</dbReference>
<dbReference type="Proteomes" id="UP001141552">
    <property type="component" value="Unassembled WGS sequence"/>
</dbReference>
<name>A0A9Q0JGN3_9ROSI</name>
<evidence type="ECO:0000256" key="1">
    <source>
        <dbReference type="SAM" id="MobiDB-lite"/>
    </source>
</evidence>
<dbReference type="InterPro" id="IPR057600">
    <property type="entry name" value="TORTIFOLIA1/SINE1-2_N"/>
</dbReference>
<dbReference type="GO" id="GO:0008017">
    <property type="term" value="F:microtubule binding"/>
    <property type="evidence" value="ECO:0007669"/>
    <property type="project" value="InterPro"/>
</dbReference>
<dbReference type="Pfam" id="PF24714">
    <property type="entry name" value="TOR1L1_N"/>
    <property type="match status" value="1"/>
</dbReference>
<sequence>MKGKGGGAQESAGMELKQKVIRALNKLGDRDTNQIAAQELQSMAETLTPIGIPPFLCCILDAQKDQNPGVRKECLRLMATLATSHPAHVAPFLGKMVSAVVKRLKDPDSSSSSSVRDACSAAVAALASHLGDLNNGEGFALLAKPLWEALGEQNKQVQWGSALCLVALVRNAPRPPPSICLRMLTRTTKLLHNPHFMAKPPLIDLNTAILIQAGGATSQNVLSPALAGICEALKNSDWTTRKAASVALAEIASAGGGSYLGSLKASCIRSLESCRFDRVKPVRDAALYALQSWKSLPGPDATEPSESGSSIKANHILHAENFSREDYSNLTSNSDSVGKDAKVKRFLSESTKRRVPLSARKTSSNYGGDCLSKADEWKIEVVVPKVHRVSETDLCDEESEGSSVTKVLERTSTEISSALRAGCEYLSLDDKQDCLSESNLVADSFETKFVTVSDNVLEGGSSLKQAGRNQQFAVEAINDEETLHAAKLQDRRSLDSTVTDSSYQILNGSVTSEMACIRKQLLEIENKQSNIMEVLQALSAGITDNLCMLHSKVSGLEHEIDKIVHVLVDTKHSNSAVSKLMKQNQSISSPRNSTSTPRSSIDIRNRQPVLFSAKNSNISEDKAFSKSRPVNSNKEATDMWADVTLKSSMNTTGNEMPKMSRLGASNMGQMRKNDVFASVSGANARHGGAESKKYLWQRVKCYLSEGDLDSAYEEAICSGDELLLLELLDTTGPVLESLSQKTVSDLLCTLASYIQEHRFIDPIVVDLSKIHGPDYLVLSAKARREFYSAIQEARADMFRPQVWLSSLLD</sequence>
<evidence type="ECO:0008006" key="6">
    <source>
        <dbReference type="Google" id="ProtNLM"/>
    </source>
</evidence>
<evidence type="ECO:0000259" key="3">
    <source>
        <dbReference type="Pfam" id="PF24714"/>
    </source>
</evidence>
<dbReference type="InterPro" id="IPR033337">
    <property type="entry name" value="TORTIFOLIA1/SINE1-2"/>
</dbReference>
<dbReference type="InterPro" id="IPR011989">
    <property type="entry name" value="ARM-like"/>
</dbReference>
<proteinExistence type="predicted"/>
<feature type="domain" description="TORTIFOLIA1/TORL1-2 C-terminal" evidence="2">
    <location>
        <begin position="695"/>
        <end position="805"/>
    </location>
</feature>
<dbReference type="PANTHER" id="PTHR31355">
    <property type="entry name" value="MICROTUBULE-ASSOCIATED PROTEIN TORTIFOLIA1"/>
    <property type="match status" value="1"/>
</dbReference>
<dbReference type="Gene3D" id="1.25.10.10">
    <property type="entry name" value="Leucine-rich Repeat Variant"/>
    <property type="match status" value="2"/>
</dbReference>
<dbReference type="Pfam" id="PF24713">
    <property type="entry name" value="TOR1L1_C"/>
    <property type="match status" value="1"/>
</dbReference>
<dbReference type="InterPro" id="IPR057599">
    <property type="entry name" value="TORTIFOLIA1/TORL1-2_C"/>
</dbReference>
<keyword evidence="5" id="KW-1185">Reference proteome</keyword>
<reference evidence="4" key="2">
    <citation type="journal article" date="2023" name="Plants (Basel)">
        <title>Annotation of the Turnera subulata (Passifloraceae) Draft Genome Reveals the S-Locus Evolved after the Divergence of Turneroideae from Passifloroideae in a Stepwise Manner.</title>
        <authorList>
            <person name="Henning P.M."/>
            <person name="Roalson E.H."/>
            <person name="Mir W."/>
            <person name="McCubbin A.G."/>
            <person name="Shore J.S."/>
        </authorList>
    </citation>
    <scope>NUCLEOTIDE SEQUENCE</scope>
    <source>
        <strain evidence="4">F60SS</strain>
    </source>
</reference>
<comment type="caution">
    <text evidence="4">The sequence shown here is derived from an EMBL/GenBank/DDBJ whole genome shotgun (WGS) entry which is preliminary data.</text>
</comment>
<organism evidence="4 5">
    <name type="scientific">Turnera subulata</name>
    <dbReference type="NCBI Taxonomy" id="218843"/>
    <lineage>
        <taxon>Eukaryota</taxon>
        <taxon>Viridiplantae</taxon>
        <taxon>Streptophyta</taxon>
        <taxon>Embryophyta</taxon>
        <taxon>Tracheophyta</taxon>
        <taxon>Spermatophyta</taxon>
        <taxon>Magnoliopsida</taxon>
        <taxon>eudicotyledons</taxon>
        <taxon>Gunneridae</taxon>
        <taxon>Pentapetalae</taxon>
        <taxon>rosids</taxon>
        <taxon>fabids</taxon>
        <taxon>Malpighiales</taxon>
        <taxon>Passifloraceae</taxon>
        <taxon>Turnera</taxon>
    </lineage>
</organism>
<gene>
    <name evidence="4" type="ORF">Tsubulata_040972</name>
</gene>
<accession>A0A9Q0JGN3</accession>
<dbReference type="GO" id="GO:0005874">
    <property type="term" value="C:microtubule"/>
    <property type="evidence" value="ECO:0007669"/>
    <property type="project" value="InterPro"/>
</dbReference>
<dbReference type="SUPFAM" id="SSF48371">
    <property type="entry name" value="ARM repeat"/>
    <property type="match status" value="1"/>
</dbReference>
<reference evidence="4" key="1">
    <citation type="submission" date="2022-02" db="EMBL/GenBank/DDBJ databases">
        <authorList>
            <person name="Henning P.M."/>
            <person name="McCubbin A.G."/>
            <person name="Shore J.S."/>
        </authorList>
    </citation>
    <scope>NUCLEOTIDE SEQUENCE</scope>
    <source>
        <strain evidence="4">F60SS</strain>
        <tissue evidence="4">Leaves</tissue>
    </source>
</reference>
<evidence type="ECO:0000313" key="5">
    <source>
        <dbReference type="Proteomes" id="UP001141552"/>
    </source>
</evidence>
<protein>
    <recommendedName>
        <fullName evidence="6">TOG domain-containing protein</fullName>
    </recommendedName>
</protein>
<feature type="region of interest" description="Disordered" evidence="1">
    <location>
        <begin position="579"/>
        <end position="604"/>
    </location>
</feature>
<evidence type="ECO:0000259" key="2">
    <source>
        <dbReference type="Pfam" id="PF24713"/>
    </source>
</evidence>
<evidence type="ECO:0000313" key="4">
    <source>
        <dbReference type="EMBL" id="KAJ4839940.1"/>
    </source>
</evidence>
<dbReference type="AlphaFoldDB" id="A0A9Q0JGN3"/>
<dbReference type="OrthoDB" id="298726at2759"/>
<feature type="compositionally biased region" description="Low complexity" evidence="1">
    <location>
        <begin position="586"/>
        <end position="600"/>
    </location>
</feature>